<evidence type="ECO:0000313" key="3">
    <source>
        <dbReference type="Proteomes" id="UP000501692"/>
    </source>
</evidence>
<protein>
    <submittedName>
        <fullName evidence="2">Uncharacterized protein</fullName>
    </submittedName>
</protein>
<reference evidence="2 3" key="1">
    <citation type="submission" date="2020-03" db="EMBL/GenBank/DDBJ databases">
        <authorList>
            <person name="Zhang L."/>
            <person name="Han X."/>
            <person name="Chen Y."/>
            <person name="Yu Y."/>
        </authorList>
    </citation>
    <scope>NUCLEOTIDE SEQUENCE [LARGE SCALE GENOMIC DNA]</scope>
    <source>
        <strain evidence="2 3">A1254</strain>
        <plasmid evidence="3">pa1254_1</plasmid>
    </source>
</reference>
<dbReference type="EMBL" id="CP049807">
    <property type="protein sequence ID" value="QIT19989.1"/>
    <property type="molecule type" value="Genomic_DNA"/>
</dbReference>
<keyword evidence="1" id="KW-0812">Transmembrane</keyword>
<geneLocation type="plasmid" evidence="3">
    <name>pa1254_1</name>
</geneLocation>
<gene>
    <name evidence="2" type="ORF">G8E09_19365</name>
</gene>
<dbReference type="Proteomes" id="UP000501692">
    <property type="component" value="Plasmid pA1254_1"/>
</dbReference>
<feature type="transmembrane region" description="Helical" evidence="1">
    <location>
        <begin position="12"/>
        <end position="32"/>
    </location>
</feature>
<keyword evidence="1" id="KW-0472">Membrane</keyword>
<accession>A0A6H0G095</accession>
<organism evidence="2 3">
    <name type="scientific">Acinetobacter pittii</name>
    <name type="common">Acinetobacter genomosp. 3</name>
    <dbReference type="NCBI Taxonomy" id="48296"/>
    <lineage>
        <taxon>Bacteria</taxon>
        <taxon>Pseudomonadati</taxon>
        <taxon>Pseudomonadota</taxon>
        <taxon>Gammaproteobacteria</taxon>
        <taxon>Moraxellales</taxon>
        <taxon>Moraxellaceae</taxon>
        <taxon>Acinetobacter</taxon>
        <taxon>Acinetobacter calcoaceticus/baumannii complex</taxon>
    </lineage>
</organism>
<proteinExistence type="predicted"/>
<evidence type="ECO:0000256" key="1">
    <source>
        <dbReference type="SAM" id="Phobius"/>
    </source>
</evidence>
<keyword evidence="1" id="KW-1133">Transmembrane helix</keyword>
<keyword evidence="2" id="KW-0614">Plasmid</keyword>
<evidence type="ECO:0000313" key="2">
    <source>
        <dbReference type="EMBL" id="QIT19989.1"/>
    </source>
</evidence>
<name>A0A6H0G095_ACIPI</name>
<dbReference type="AlphaFoldDB" id="A0A6H0G095"/>
<sequence>MLIWFESVPTLGIIALAAILGTLGTEVVLKIVKQQLIKNIEQLKKGKGNE</sequence>